<comment type="caution">
    <text evidence="10">The sequence shown here is derived from an EMBL/GenBank/DDBJ whole genome shotgun (WGS) entry which is preliminary data.</text>
</comment>
<evidence type="ECO:0000256" key="6">
    <source>
        <dbReference type="ARBA" id="ARBA00047319"/>
    </source>
</evidence>
<feature type="domain" description="AMP-dependent synthetase/ligase" evidence="8">
    <location>
        <begin position="69"/>
        <end position="457"/>
    </location>
</feature>
<dbReference type="Gene3D" id="3.30.300.30">
    <property type="match status" value="1"/>
</dbReference>
<name>A0A1W0WHF8_HYPEX</name>
<dbReference type="FunFam" id="3.40.50.12780:FF:000003">
    <property type="entry name" value="Long-chain-fatty-acid--CoA ligase FadD"/>
    <property type="match status" value="1"/>
</dbReference>
<dbReference type="InterPro" id="IPR000873">
    <property type="entry name" value="AMP-dep_synth/lig_dom"/>
</dbReference>
<comment type="similarity">
    <text evidence="1">Belongs to the ATP-dependent AMP-binding enzyme family.</text>
</comment>
<evidence type="ECO:0000256" key="7">
    <source>
        <dbReference type="ARBA" id="ARBA00048277"/>
    </source>
</evidence>
<reference evidence="11" key="1">
    <citation type="submission" date="2017-01" db="EMBL/GenBank/DDBJ databases">
        <title>Comparative genomics of anhydrobiosis in the tardigrade Hypsibius dujardini.</title>
        <authorList>
            <person name="Yoshida Y."/>
            <person name="Koutsovoulos G."/>
            <person name="Laetsch D."/>
            <person name="Stevens L."/>
            <person name="Kumar S."/>
            <person name="Horikawa D."/>
            <person name="Ishino K."/>
            <person name="Komine S."/>
            <person name="Tomita M."/>
            <person name="Blaxter M."/>
            <person name="Arakawa K."/>
        </authorList>
    </citation>
    <scope>NUCLEOTIDE SEQUENCE [LARGE SCALE GENOMIC DNA]</scope>
    <source>
        <strain evidence="11">Z151</strain>
    </source>
</reference>
<dbReference type="Pfam" id="PF00501">
    <property type="entry name" value="AMP-binding"/>
    <property type="match status" value="1"/>
</dbReference>
<protein>
    <recommendedName>
        <fullName evidence="5">Medium-chain acyl-CoA ligase ACSF2, mitochondrial</fullName>
        <ecNumber evidence="4">6.2.1.2</ecNumber>
    </recommendedName>
</protein>
<dbReference type="InterPro" id="IPR045851">
    <property type="entry name" value="AMP-bd_C_sf"/>
</dbReference>
<dbReference type="PROSITE" id="PS00455">
    <property type="entry name" value="AMP_BINDING"/>
    <property type="match status" value="1"/>
</dbReference>
<dbReference type="InterPro" id="IPR025110">
    <property type="entry name" value="AMP-bd_C"/>
</dbReference>
<comment type="function">
    <text evidence="3">Acyl-CoA synthases catalyze the initial reaction in fatty acid metabolism, by forming a thioester with CoA. Has some preference toward medium-chain substrates. Plays a role in adipocyte differentiation.</text>
</comment>
<evidence type="ECO:0000256" key="2">
    <source>
        <dbReference type="ARBA" id="ARBA00022598"/>
    </source>
</evidence>
<dbReference type="Gene3D" id="3.40.50.980">
    <property type="match status" value="2"/>
</dbReference>
<evidence type="ECO:0000256" key="5">
    <source>
        <dbReference type="ARBA" id="ARBA00039638"/>
    </source>
</evidence>
<gene>
    <name evidence="10" type="ORF">BV898_11146</name>
</gene>
<comment type="catalytic activity">
    <reaction evidence="6">
        <text>octanoate + ATP + CoA = octanoyl-CoA + AMP + diphosphate</text>
        <dbReference type="Rhea" id="RHEA:33631"/>
        <dbReference type="ChEBI" id="CHEBI:25646"/>
        <dbReference type="ChEBI" id="CHEBI:30616"/>
        <dbReference type="ChEBI" id="CHEBI:33019"/>
        <dbReference type="ChEBI" id="CHEBI:57287"/>
        <dbReference type="ChEBI" id="CHEBI:57386"/>
        <dbReference type="ChEBI" id="CHEBI:456215"/>
    </reaction>
</comment>
<dbReference type="AlphaFoldDB" id="A0A1W0WHF8"/>
<evidence type="ECO:0000313" key="10">
    <source>
        <dbReference type="EMBL" id="OQV14640.1"/>
    </source>
</evidence>
<sequence length="610" mass="68162">MRTRLAATVLRQSCNSGYQTKLLSRPSLILIPKQAHLSTVKSSPKRTHSYVHGASNIPLLSTTLGELVDQQAEALPDRELFVVRHQNIRRTFAQFKVDVDKFASGLCQLGLNRGDRVGIWGPNSYEWLVTQYATAKAGFILVLVNPAYKTHELEYCLNKVQIKALVTAEGVKSQLYYPMLEELSPGLREGKPKSTRVPHLEHIIMISEEQHAGAHRMKDVYEMGTADSLRQYEQNSRKTQFDDAVNIQFTSGTTGNPKGATLTHHNIVNNGYFHGRRLDYHNQPDTKICCPVPMYHCFGCVLGSISAVVHGVSMVIPAGKFDPEATLQAIHDEKCTALYGVPTMFSDQLSHPNFDQYDTRSLRSAFMSGAPCPTELLKQVQEGMHVKHTIVGYGSTETSPLSHVSFLEDPPECTIHTVGTAIDHVEVKLVDEEDFIVPVGTRGEILVRGHNRMKGYWEDEAKTKEAISPTGWMRSGDIGIMNEMGYLRIVGRSKDTIIRGGENVYPAEIENVLHTHPAIVEAYVVGVPDKRLGEEICCWAKLRSPVSETDLQQFCKSELANFKVPKYFIFLSPEESFPLTVTGKVQKFLMREESVKKLKLEGVMDAFEAA</sequence>
<organism evidence="10 11">
    <name type="scientific">Hypsibius exemplaris</name>
    <name type="common">Freshwater tardigrade</name>
    <dbReference type="NCBI Taxonomy" id="2072580"/>
    <lineage>
        <taxon>Eukaryota</taxon>
        <taxon>Metazoa</taxon>
        <taxon>Ecdysozoa</taxon>
        <taxon>Tardigrada</taxon>
        <taxon>Eutardigrada</taxon>
        <taxon>Parachela</taxon>
        <taxon>Hypsibioidea</taxon>
        <taxon>Hypsibiidae</taxon>
        <taxon>Hypsibius</taxon>
    </lineage>
</organism>
<dbReference type="Proteomes" id="UP000192578">
    <property type="component" value="Unassembled WGS sequence"/>
</dbReference>
<accession>A0A1W0WHF8</accession>
<dbReference type="InterPro" id="IPR020845">
    <property type="entry name" value="AMP-binding_CS"/>
</dbReference>
<dbReference type="EMBL" id="MTYJ01000101">
    <property type="protein sequence ID" value="OQV14640.1"/>
    <property type="molecule type" value="Genomic_DNA"/>
</dbReference>
<proteinExistence type="inferred from homology"/>
<evidence type="ECO:0000259" key="9">
    <source>
        <dbReference type="Pfam" id="PF13193"/>
    </source>
</evidence>
<evidence type="ECO:0000259" key="8">
    <source>
        <dbReference type="Pfam" id="PF00501"/>
    </source>
</evidence>
<evidence type="ECO:0000256" key="4">
    <source>
        <dbReference type="ARBA" id="ARBA00039009"/>
    </source>
</evidence>
<dbReference type="GO" id="GO:0031956">
    <property type="term" value="F:medium-chain fatty acid-CoA ligase activity"/>
    <property type="evidence" value="ECO:0007669"/>
    <property type="project" value="UniProtKB-EC"/>
</dbReference>
<keyword evidence="11" id="KW-1185">Reference proteome</keyword>
<dbReference type="GO" id="GO:0006631">
    <property type="term" value="P:fatty acid metabolic process"/>
    <property type="evidence" value="ECO:0007669"/>
    <property type="project" value="TreeGrafter"/>
</dbReference>
<evidence type="ECO:0000313" key="11">
    <source>
        <dbReference type="Proteomes" id="UP000192578"/>
    </source>
</evidence>
<evidence type="ECO:0000256" key="1">
    <source>
        <dbReference type="ARBA" id="ARBA00006432"/>
    </source>
</evidence>
<dbReference type="OrthoDB" id="10253115at2759"/>
<dbReference type="SUPFAM" id="SSF56801">
    <property type="entry name" value="Acetyl-CoA synthetase-like"/>
    <property type="match status" value="1"/>
</dbReference>
<keyword evidence="2" id="KW-0436">Ligase</keyword>
<dbReference type="FunFam" id="3.30.300.30:FF:000008">
    <property type="entry name" value="2,3-dihydroxybenzoate-AMP ligase"/>
    <property type="match status" value="1"/>
</dbReference>
<dbReference type="EC" id="6.2.1.2" evidence="4"/>
<dbReference type="Gene3D" id="2.30.38.10">
    <property type="entry name" value="Luciferase, Domain 3"/>
    <property type="match status" value="1"/>
</dbReference>
<dbReference type="PANTHER" id="PTHR43201">
    <property type="entry name" value="ACYL-COA SYNTHETASE"/>
    <property type="match status" value="1"/>
</dbReference>
<feature type="domain" description="AMP-binding enzyme C-terminal" evidence="9">
    <location>
        <begin position="508"/>
        <end position="584"/>
    </location>
</feature>
<comment type="catalytic activity">
    <reaction evidence="7">
        <text>a medium-chain fatty acid + ATP + CoA = a medium-chain fatty acyl-CoA + AMP + diphosphate</text>
        <dbReference type="Rhea" id="RHEA:48340"/>
        <dbReference type="ChEBI" id="CHEBI:30616"/>
        <dbReference type="ChEBI" id="CHEBI:33019"/>
        <dbReference type="ChEBI" id="CHEBI:57287"/>
        <dbReference type="ChEBI" id="CHEBI:59558"/>
        <dbReference type="ChEBI" id="CHEBI:90546"/>
        <dbReference type="ChEBI" id="CHEBI:456215"/>
        <dbReference type="EC" id="6.2.1.2"/>
    </reaction>
</comment>
<dbReference type="PANTHER" id="PTHR43201:SF5">
    <property type="entry name" value="MEDIUM-CHAIN ACYL-COA LIGASE ACSF2, MITOCHONDRIAL"/>
    <property type="match status" value="1"/>
</dbReference>
<dbReference type="Pfam" id="PF13193">
    <property type="entry name" value="AMP-binding_C"/>
    <property type="match status" value="1"/>
</dbReference>
<evidence type="ECO:0000256" key="3">
    <source>
        <dbReference type="ARBA" id="ARBA00037247"/>
    </source>
</evidence>